<keyword evidence="4" id="KW-0012">Acyltransferase</keyword>
<dbReference type="Pfam" id="PF13508">
    <property type="entry name" value="Acetyltransf_7"/>
    <property type="match status" value="1"/>
</dbReference>
<evidence type="ECO:0000259" key="6">
    <source>
        <dbReference type="PROSITE" id="PS51186"/>
    </source>
</evidence>
<dbReference type="GO" id="GO:0016747">
    <property type="term" value="F:acyltransferase activity, transferring groups other than amino-acyl groups"/>
    <property type="evidence" value="ECO:0007669"/>
    <property type="project" value="InterPro"/>
</dbReference>
<reference evidence="8" key="1">
    <citation type="submission" date="2020-08" db="EMBL/GenBank/DDBJ databases">
        <title>Complete genome sequence of Sphingobium barthaii strain KK22, a high-molecular-weight polycyclic aromatic hydrocarbon-degrading soil bacterium.</title>
        <authorList>
            <person name="Mori J.F."/>
            <person name="Kanaly R.A."/>
        </authorList>
    </citation>
    <scope>NUCLEOTIDE SEQUENCE [LARGE SCALE GENOMIC DNA]</scope>
    <source>
        <strain evidence="8">KK22</strain>
    </source>
</reference>
<dbReference type="InterPro" id="IPR016181">
    <property type="entry name" value="Acyl_CoA_acyltransferase"/>
</dbReference>
<dbReference type="PROSITE" id="PS51186">
    <property type="entry name" value="GNAT"/>
    <property type="match status" value="1"/>
</dbReference>
<keyword evidence="3 7" id="KW-0808">Transferase</keyword>
<dbReference type="Proteomes" id="UP000593663">
    <property type="component" value="Chromosome 1"/>
</dbReference>
<dbReference type="PANTHER" id="PTHR36449:SF1">
    <property type="entry name" value="ACETYLTRANSFERASE"/>
    <property type="match status" value="1"/>
</dbReference>
<feature type="domain" description="N-acetyltransferase" evidence="6">
    <location>
        <begin position="1"/>
        <end position="164"/>
    </location>
</feature>
<name>A0A7M2GHZ6_SPHSA</name>
<evidence type="ECO:0000256" key="5">
    <source>
        <dbReference type="ARBA" id="ARBA00049880"/>
    </source>
</evidence>
<keyword evidence="1" id="KW-0678">Repressor</keyword>
<dbReference type="InterPro" id="IPR000182">
    <property type="entry name" value="GNAT_dom"/>
</dbReference>
<evidence type="ECO:0000256" key="2">
    <source>
        <dbReference type="ARBA" id="ARBA00022649"/>
    </source>
</evidence>
<dbReference type="KEGG" id="sbar:H5V43_00660"/>
<proteinExistence type="predicted"/>
<evidence type="ECO:0000256" key="4">
    <source>
        <dbReference type="ARBA" id="ARBA00023315"/>
    </source>
</evidence>
<evidence type="ECO:0000313" key="7">
    <source>
        <dbReference type="EMBL" id="QOT71732.1"/>
    </source>
</evidence>
<dbReference type="RefSeq" id="WP_193666723.1">
    <property type="nucleotide sequence ID" value="NZ_CP060035.1"/>
</dbReference>
<evidence type="ECO:0000313" key="8">
    <source>
        <dbReference type="Proteomes" id="UP000593663"/>
    </source>
</evidence>
<dbReference type="SUPFAM" id="SSF55729">
    <property type="entry name" value="Acyl-CoA N-acyltransferases (Nat)"/>
    <property type="match status" value="1"/>
</dbReference>
<organism evidence="7 8">
    <name type="scientific">Sphingobium fuliginis (strain ATCC 27551)</name>
    <dbReference type="NCBI Taxonomy" id="336203"/>
    <lineage>
        <taxon>Bacteria</taxon>
        <taxon>Pseudomonadati</taxon>
        <taxon>Pseudomonadota</taxon>
        <taxon>Alphaproteobacteria</taxon>
        <taxon>Sphingomonadales</taxon>
        <taxon>Sphingomonadaceae</taxon>
        <taxon>Sphingobium</taxon>
    </lineage>
</organism>
<keyword evidence="2" id="KW-1277">Toxin-antitoxin system</keyword>
<dbReference type="Gene3D" id="3.40.630.30">
    <property type="match status" value="1"/>
</dbReference>
<accession>A0A7M2GHZ6</accession>
<dbReference type="AlphaFoldDB" id="A0A7M2GHZ6"/>
<comment type="catalytic activity">
    <reaction evidence="5">
        <text>glycyl-tRNA(Gly) + acetyl-CoA = N-acetylglycyl-tRNA(Gly) + CoA + H(+)</text>
        <dbReference type="Rhea" id="RHEA:81867"/>
        <dbReference type="Rhea" id="RHEA-COMP:9683"/>
        <dbReference type="Rhea" id="RHEA-COMP:19766"/>
        <dbReference type="ChEBI" id="CHEBI:15378"/>
        <dbReference type="ChEBI" id="CHEBI:57287"/>
        <dbReference type="ChEBI" id="CHEBI:57288"/>
        <dbReference type="ChEBI" id="CHEBI:78522"/>
        <dbReference type="ChEBI" id="CHEBI:232036"/>
    </reaction>
</comment>
<evidence type="ECO:0000256" key="3">
    <source>
        <dbReference type="ARBA" id="ARBA00022679"/>
    </source>
</evidence>
<gene>
    <name evidence="7" type="ORF">H5V43_00660</name>
</gene>
<evidence type="ECO:0000256" key="1">
    <source>
        <dbReference type="ARBA" id="ARBA00022491"/>
    </source>
</evidence>
<sequence>MTTRAVAAPTPLRAEHDAAAFASGQHDTLDSWLRQRALTSEGLSARTYVICDAAAPQRIVGYYTITTAMEQRAALPSAKLRRAMPEQVPLLLVARLAVDREWQGLGLGGDLLGDALRRCFAASVIAGARGIAVHAIDEAAARFYEHHGFLRSPLGELTLILPIEALRGIID</sequence>
<protein>
    <submittedName>
        <fullName evidence="7">GNAT family N-acetyltransferase</fullName>
    </submittedName>
</protein>
<dbReference type="EMBL" id="CP060035">
    <property type="protein sequence ID" value="QOT71732.1"/>
    <property type="molecule type" value="Genomic_DNA"/>
</dbReference>
<dbReference type="PANTHER" id="PTHR36449">
    <property type="entry name" value="ACETYLTRANSFERASE-RELATED"/>
    <property type="match status" value="1"/>
</dbReference>